<evidence type="ECO:0000256" key="3">
    <source>
        <dbReference type="ARBA" id="ARBA00022475"/>
    </source>
</evidence>
<dbReference type="GO" id="GO:0055085">
    <property type="term" value="P:transmembrane transport"/>
    <property type="evidence" value="ECO:0007669"/>
    <property type="project" value="InterPro"/>
</dbReference>
<evidence type="ECO:0000256" key="2">
    <source>
        <dbReference type="ARBA" id="ARBA00022448"/>
    </source>
</evidence>
<dbReference type="Pfam" id="PF00528">
    <property type="entry name" value="BPD_transp_1"/>
    <property type="match status" value="1"/>
</dbReference>
<reference evidence="9 10" key="1">
    <citation type="submission" date="2020-07" db="EMBL/GenBank/DDBJ databases">
        <title>Sequencing the genomes of 1000 actinobacteria strains.</title>
        <authorList>
            <person name="Klenk H.-P."/>
        </authorList>
    </citation>
    <scope>NUCLEOTIDE SEQUENCE [LARGE SCALE GENOMIC DNA]</scope>
    <source>
        <strain evidence="9 10">DSM 24662</strain>
    </source>
</reference>
<dbReference type="SUPFAM" id="SSF161098">
    <property type="entry name" value="MetI-like"/>
    <property type="match status" value="1"/>
</dbReference>
<evidence type="ECO:0000256" key="7">
    <source>
        <dbReference type="RuleBase" id="RU363032"/>
    </source>
</evidence>
<dbReference type="RefSeq" id="WP_179492266.1">
    <property type="nucleotide sequence ID" value="NZ_JACCBV010000001.1"/>
</dbReference>
<keyword evidence="3" id="KW-1003">Cell membrane</keyword>
<keyword evidence="10" id="KW-1185">Reference proteome</keyword>
<dbReference type="Gene3D" id="1.10.3720.10">
    <property type="entry name" value="MetI-like"/>
    <property type="match status" value="1"/>
</dbReference>
<dbReference type="GO" id="GO:0005886">
    <property type="term" value="C:plasma membrane"/>
    <property type="evidence" value="ECO:0007669"/>
    <property type="project" value="UniProtKB-SubCell"/>
</dbReference>
<keyword evidence="2 7" id="KW-0813">Transport</keyword>
<protein>
    <submittedName>
        <fullName evidence="9">Multiple sugar transport system permease protein</fullName>
    </submittedName>
</protein>
<evidence type="ECO:0000259" key="8">
    <source>
        <dbReference type="PROSITE" id="PS50928"/>
    </source>
</evidence>
<evidence type="ECO:0000256" key="5">
    <source>
        <dbReference type="ARBA" id="ARBA00022989"/>
    </source>
</evidence>
<feature type="transmembrane region" description="Helical" evidence="7">
    <location>
        <begin position="12"/>
        <end position="33"/>
    </location>
</feature>
<accession>A0A7Y9GSA4</accession>
<keyword evidence="4 7" id="KW-0812">Transmembrane</keyword>
<organism evidence="9 10">
    <name type="scientific">Microbacterium immunditiarum</name>
    <dbReference type="NCBI Taxonomy" id="337480"/>
    <lineage>
        <taxon>Bacteria</taxon>
        <taxon>Bacillati</taxon>
        <taxon>Actinomycetota</taxon>
        <taxon>Actinomycetes</taxon>
        <taxon>Micrococcales</taxon>
        <taxon>Microbacteriaceae</taxon>
        <taxon>Microbacterium</taxon>
    </lineage>
</organism>
<comment type="subcellular location">
    <subcellularLocation>
        <location evidence="1 7">Cell membrane</location>
        <topology evidence="1 7">Multi-pass membrane protein</topology>
    </subcellularLocation>
</comment>
<name>A0A7Y9GSA4_9MICO</name>
<evidence type="ECO:0000256" key="1">
    <source>
        <dbReference type="ARBA" id="ARBA00004651"/>
    </source>
</evidence>
<keyword evidence="5 7" id="KW-1133">Transmembrane helix</keyword>
<keyword evidence="6 7" id="KW-0472">Membrane</keyword>
<evidence type="ECO:0000256" key="6">
    <source>
        <dbReference type="ARBA" id="ARBA00023136"/>
    </source>
</evidence>
<dbReference type="PROSITE" id="PS50928">
    <property type="entry name" value="ABC_TM1"/>
    <property type="match status" value="1"/>
</dbReference>
<evidence type="ECO:0000313" key="10">
    <source>
        <dbReference type="Proteomes" id="UP000576969"/>
    </source>
</evidence>
<dbReference type="EMBL" id="JACCBV010000001">
    <property type="protein sequence ID" value="NYE21567.1"/>
    <property type="molecule type" value="Genomic_DNA"/>
</dbReference>
<dbReference type="PANTHER" id="PTHR43744">
    <property type="entry name" value="ABC TRANSPORTER PERMEASE PROTEIN MG189-RELATED-RELATED"/>
    <property type="match status" value="1"/>
</dbReference>
<keyword evidence="9" id="KW-0762">Sugar transport</keyword>
<comment type="caution">
    <text evidence="9">The sequence shown here is derived from an EMBL/GenBank/DDBJ whole genome shotgun (WGS) entry which is preliminary data.</text>
</comment>
<dbReference type="PANTHER" id="PTHR43744:SF3">
    <property type="entry name" value="LACTOSE TRANSPORT SYSTEM PERMEASE PROTEIN LACG"/>
    <property type="match status" value="1"/>
</dbReference>
<evidence type="ECO:0000313" key="9">
    <source>
        <dbReference type="EMBL" id="NYE21567.1"/>
    </source>
</evidence>
<gene>
    <name evidence="9" type="ORF">BJ991_003595</name>
</gene>
<dbReference type="Proteomes" id="UP000576969">
    <property type="component" value="Unassembled WGS sequence"/>
</dbReference>
<evidence type="ECO:0000256" key="4">
    <source>
        <dbReference type="ARBA" id="ARBA00022692"/>
    </source>
</evidence>
<feature type="transmembrane region" description="Helical" evidence="7">
    <location>
        <begin position="139"/>
        <end position="160"/>
    </location>
</feature>
<dbReference type="InterPro" id="IPR035906">
    <property type="entry name" value="MetI-like_sf"/>
</dbReference>
<sequence length="274" mass="30182">MKQVTASTFKYGSLAFASIVALLPLLLIVFGAFKDYEEYVTTSPMAPPRNWLNFDNFVKAFVDGGMALAFVNTVFILAVATAGGVLTSAFAAYALDRFEFRGRKLVLGLFLLAALVPEVTTQVSTFQLIKGMGLYNTQWALIVLFMGTGIVSIYIFSQFIRALPQSLDEAAMIDGAGQVRIFFRIVLPNLKPAIATVVIIKGIAMYNEFYLPFLYLSDADLRPISTTLFAFKGQYGSQWEVICAGVILTIVPILVLFLFLQRYVYNGFTAGATK</sequence>
<proteinExistence type="inferred from homology"/>
<comment type="similarity">
    <text evidence="7">Belongs to the binding-protein-dependent transport system permease family.</text>
</comment>
<feature type="transmembrane region" description="Helical" evidence="7">
    <location>
        <begin position="239"/>
        <end position="260"/>
    </location>
</feature>
<dbReference type="AlphaFoldDB" id="A0A7Y9GSA4"/>
<feature type="transmembrane region" description="Helical" evidence="7">
    <location>
        <begin position="67"/>
        <end position="93"/>
    </location>
</feature>
<dbReference type="InterPro" id="IPR000515">
    <property type="entry name" value="MetI-like"/>
</dbReference>
<feature type="domain" description="ABC transmembrane type-1" evidence="8">
    <location>
        <begin position="70"/>
        <end position="260"/>
    </location>
</feature>
<feature type="transmembrane region" description="Helical" evidence="7">
    <location>
        <begin position="181"/>
        <end position="206"/>
    </location>
</feature>
<dbReference type="CDD" id="cd06261">
    <property type="entry name" value="TM_PBP2"/>
    <property type="match status" value="1"/>
</dbReference>
<feature type="transmembrane region" description="Helical" evidence="7">
    <location>
        <begin position="105"/>
        <end position="127"/>
    </location>
</feature>